<dbReference type="EMBL" id="CP032364">
    <property type="protein sequence ID" value="AYA99520.1"/>
    <property type="molecule type" value="Genomic_DNA"/>
</dbReference>
<keyword evidence="2" id="KW-1185">Reference proteome</keyword>
<dbReference type="OrthoDB" id="2039989at2"/>
<organism evidence="1 2">
    <name type="scientific">Lachnoanaerobaculum umeaense</name>
    <dbReference type="NCBI Taxonomy" id="617123"/>
    <lineage>
        <taxon>Bacteria</taxon>
        <taxon>Bacillati</taxon>
        <taxon>Bacillota</taxon>
        <taxon>Clostridia</taxon>
        <taxon>Lachnospirales</taxon>
        <taxon>Lachnospiraceae</taxon>
        <taxon>Lachnoanaerobaculum</taxon>
    </lineage>
</organism>
<dbReference type="AlphaFoldDB" id="A0A385PZG9"/>
<dbReference type="KEGG" id="lua:D4A81_05965"/>
<gene>
    <name evidence="1" type="ORF">D4A81_05965</name>
</gene>
<reference evidence="1 2" key="1">
    <citation type="submission" date="2018-09" db="EMBL/GenBank/DDBJ databases">
        <title>Genome sequencing of Lachnoanaerobaculum umeaense DSM 23576.</title>
        <authorList>
            <person name="Kook J.-K."/>
            <person name="Park S.-N."/>
            <person name="Lim Y.K."/>
        </authorList>
    </citation>
    <scope>NUCLEOTIDE SEQUENCE [LARGE SCALE GENOMIC DNA]</scope>
    <source>
        <strain evidence="2">DSM 23576 \ CCUG 58757</strain>
    </source>
</reference>
<name>A0A385PZG9_9FIRM</name>
<protein>
    <submittedName>
        <fullName evidence="1">Uncharacterized protein</fullName>
    </submittedName>
</protein>
<sequence length="519" mass="59350">MSKRKICQSDIIKYINEELHIPHSKLCTVIDSIRHGNITETRISEVKRGKRKGYRELENSESKFYEECFTTKKPDIGFQSIKDFIKRENLIFPNCNGLIDDDYKSYSLRMLKYGLANCNLPSDPKNTVLDEEDYVSIEEPVVEIKEDIAVEENVETSNEISPAANNLYMYKYIKNIRENWTYVFLCFVCITFVSIIFSIYNISAIDIFLWMNNLSPAVFFSLALFIAISTIIFGIVDSGIAVLIYNQKNKNSEKLNYKDIYMIAKYGDIDKIIQGSGRYDLGTSHILYSLFCNITGALCVLALYSFLKTLNDFDSFVRSSHFATVANIALLFVLILVFVNSFLLFTREPMEEFHDIVENPDTLRMSRLSVIANNIHIIVNVFFSSMGILFAFIYGFSGYNAKISMSPMFGLVLIGLYSYLWFSSTSPYAVEFNAQCAGSFLLLVPFIASVTSLYTMMCFYTSTSHMISIVVNVMAVMVWLVCLLYKGDRKLAGVMRNNKIYFSVYATLLVLFFVILNCI</sequence>
<accession>A0A385PZG9</accession>
<evidence type="ECO:0000313" key="1">
    <source>
        <dbReference type="EMBL" id="AYA99520.1"/>
    </source>
</evidence>
<dbReference type="RefSeq" id="WP_111525002.1">
    <property type="nucleotide sequence ID" value="NZ_CP032364.1"/>
</dbReference>
<proteinExistence type="predicted"/>
<evidence type="ECO:0000313" key="2">
    <source>
        <dbReference type="Proteomes" id="UP000265562"/>
    </source>
</evidence>
<dbReference type="Proteomes" id="UP000265562">
    <property type="component" value="Chromosome"/>
</dbReference>